<dbReference type="Pfam" id="PF04290">
    <property type="entry name" value="DctQ"/>
    <property type="match status" value="1"/>
</dbReference>
<evidence type="ECO:0000313" key="11">
    <source>
        <dbReference type="EMBL" id="CUH65874.1"/>
    </source>
</evidence>
<dbReference type="RefSeq" id="WP_058262846.1">
    <property type="nucleotide sequence ID" value="NZ_CP051181.1"/>
</dbReference>
<evidence type="ECO:0000256" key="2">
    <source>
        <dbReference type="ARBA" id="ARBA00022448"/>
    </source>
</evidence>
<keyword evidence="6 9" id="KW-1133">Transmembrane helix</keyword>
<evidence type="ECO:0000256" key="6">
    <source>
        <dbReference type="ARBA" id="ARBA00022989"/>
    </source>
</evidence>
<dbReference type="Proteomes" id="UP000051587">
    <property type="component" value="Unassembled WGS sequence"/>
</dbReference>
<reference evidence="11 12" key="1">
    <citation type="submission" date="2015-09" db="EMBL/GenBank/DDBJ databases">
        <authorList>
            <consortium name="Swine Surveillance"/>
        </authorList>
    </citation>
    <scope>NUCLEOTIDE SEQUENCE [LARGE SCALE GENOMIC DNA]</scope>
    <source>
        <strain evidence="11 12">CECT 4357</strain>
    </source>
</reference>
<dbReference type="AlphaFoldDB" id="A0A0N7LVC0"/>
<protein>
    <recommendedName>
        <fullName evidence="9">TRAP transporter small permease protein</fullName>
    </recommendedName>
</protein>
<keyword evidence="5 9" id="KW-0812">Transmembrane</keyword>
<gene>
    <name evidence="11" type="ORF">TG4357_02104</name>
</gene>
<comment type="subcellular location">
    <subcellularLocation>
        <location evidence="1 9">Cell inner membrane</location>
        <topology evidence="1 9">Multi-pass membrane protein</topology>
    </subcellularLocation>
</comment>
<evidence type="ECO:0000256" key="3">
    <source>
        <dbReference type="ARBA" id="ARBA00022475"/>
    </source>
</evidence>
<feature type="transmembrane region" description="Helical" evidence="9">
    <location>
        <begin position="26"/>
        <end position="47"/>
    </location>
</feature>
<feature type="domain" description="Tripartite ATP-independent periplasmic transporters DctQ component" evidence="10">
    <location>
        <begin position="38"/>
        <end position="169"/>
    </location>
</feature>
<organism evidence="11 12">
    <name type="scientific">Thalassovita gelatinovora</name>
    <name type="common">Thalassobius gelatinovorus</name>
    <dbReference type="NCBI Taxonomy" id="53501"/>
    <lineage>
        <taxon>Bacteria</taxon>
        <taxon>Pseudomonadati</taxon>
        <taxon>Pseudomonadota</taxon>
        <taxon>Alphaproteobacteria</taxon>
        <taxon>Rhodobacterales</taxon>
        <taxon>Roseobacteraceae</taxon>
        <taxon>Thalassovita</taxon>
    </lineage>
</organism>
<feature type="transmembrane region" description="Helical" evidence="9">
    <location>
        <begin position="99"/>
        <end position="122"/>
    </location>
</feature>
<feature type="transmembrane region" description="Helical" evidence="9">
    <location>
        <begin position="142"/>
        <end position="162"/>
    </location>
</feature>
<dbReference type="EMBL" id="CYSA01000019">
    <property type="protein sequence ID" value="CUH65874.1"/>
    <property type="molecule type" value="Genomic_DNA"/>
</dbReference>
<feature type="transmembrane region" description="Helical" evidence="9">
    <location>
        <begin position="59"/>
        <end position="78"/>
    </location>
</feature>
<keyword evidence="2 9" id="KW-0813">Transport</keyword>
<keyword evidence="12" id="KW-1185">Reference proteome</keyword>
<dbReference type="InterPro" id="IPR055348">
    <property type="entry name" value="DctQ"/>
</dbReference>
<sequence>MRVSNDAQASGWIGRCDRFMMPVEDAANFIAATFIFLLMLLGVAQIVMRTFFNNPLSGYIDLVELSMAGMAFLGAAYTQRMGAHIRMELLLGRLWGRSYWLAEIVGSLLGMAIVAVLIWYSWDHFLRSYQIGDTTIDAEYPVWPSKLLVPIAFAFWFLRLGIQLAGSVRLFIYPSHAHEGVVSLKDAAETAREEAHEVLGDEADKEGR</sequence>
<dbReference type="GO" id="GO:0022857">
    <property type="term" value="F:transmembrane transporter activity"/>
    <property type="evidence" value="ECO:0007669"/>
    <property type="project" value="UniProtKB-UniRule"/>
</dbReference>
<comment type="function">
    <text evidence="9">Part of the tripartite ATP-independent periplasmic (TRAP) transport system.</text>
</comment>
<keyword evidence="7 9" id="KW-0472">Membrane</keyword>
<dbReference type="PANTHER" id="PTHR35011">
    <property type="entry name" value="2,3-DIKETO-L-GULONATE TRAP TRANSPORTER SMALL PERMEASE PROTEIN YIAM"/>
    <property type="match status" value="1"/>
</dbReference>
<evidence type="ECO:0000256" key="1">
    <source>
        <dbReference type="ARBA" id="ARBA00004429"/>
    </source>
</evidence>
<evidence type="ECO:0000313" key="12">
    <source>
        <dbReference type="Proteomes" id="UP000051587"/>
    </source>
</evidence>
<dbReference type="STRING" id="53501.SAMN04488043_10854"/>
<evidence type="ECO:0000259" key="10">
    <source>
        <dbReference type="Pfam" id="PF04290"/>
    </source>
</evidence>
<evidence type="ECO:0000256" key="4">
    <source>
        <dbReference type="ARBA" id="ARBA00022519"/>
    </source>
</evidence>
<comment type="similarity">
    <text evidence="8 9">Belongs to the TRAP transporter small permease family.</text>
</comment>
<keyword evidence="4 9" id="KW-0997">Cell inner membrane</keyword>
<comment type="subunit">
    <text evidence="9">The complex comprises the extracytoplasmic solute receptor protein and the two transmembrane proteins.</text>
</comment>
<proteinExistence type="inferred from homology"/>
<dbReference type="OrthoDB" id="7843894at2"/>
<accession>A0A0N7LVC0</accession>
<evidence type="ECO:0000256" key="5">
    <source>
        <dbReference type="ARBA" id="ARBA00022692"/>
    </source>
</evidence>
<name>A0A0N7LVC0_THAGE</name>
<evidence type="ECO:0000256" key="8">
    <source>
        <dbReference type="ARBA" id="ARBA00038436"/>
    </source>
</evidence>
<dbReference type="InterPro" id="IPR007387">
    <property type="entry name" value="TRAP_DctQ"/>
</dbReference>
<evidence type="ECO:0000256" key="9">
    <source>
        <dbReference type="RuleBase" id="RU369079"/>
    </source>
</evidence>
<evidence type="ECO:0000256" key="7">
    <source>
        <dbReference type="ARBA" id="ARBA00023136"/>
    </source>
</evidence>
<dbReference type="GO" id="GO:0005886">
    <property type="term" value="C:plasma membrane"/>
    <property type="evidence" value="ECO:0007669"/>
    <property type="project" value="UniProtKB-SubCell"/>
</dbReference>
<keyword evidence="3" id="KW-1003">Cell membrane</keyword>